<dbReference type="Proteomes" id="UP000830115">
    <property type="component" value="Chromosome"/>
</dbReference>
<evidence type="ECO:0000313" key="3">
    <source>
        <dbReference type="Proteomes" id="UP000830115"/>
    </source>
</evidence>
<organism evidence="2 3">
    <name type="scientific">Streptomyces halobius</name>
    <dbReference type="NCBI Taxonomy" id="2879846"/>
    <lineage>
        <taxon>Bacteria</taxon>
        <taxon>Bacillati</taxon>
        <taxon>Actinomycetota</taxon>
        <taxon>Actinomycetes</taxon>
        <taxon>Kitasatosporales</taxon>
        <taxon>Streptomycetaceae</taxon>
        <taxon>Streptomyces</taxon>
    </lineage>
</organism>
<accession>A0ABY4M0I1</accession>
<proteinExistence type="predicted"/>
<dbReference type="RefSeq" id="WP_248862060.1">
    <property type="nucleotide sequence ID" value="NZ_CP086322.1"/>
</dbReference>
<protein>
    <submittedName>
        <fullName evidence="2">Uncharacterized protein</fullName>
    </submittedName>
</protein>
<gene>
    <name evidence="2" type="ORF">K9S39_04630</name>
</gene>
<reference evidence="2" key="1">
    <citation type="submission" date="2021-10" db="EMBL/GenBank/DDBJ databases">
        <title>Streptomyces nigrumlapis sp.nov.,an antimicrobial producing actinobacterium isolated from Black Gobi rocks.</title>
        <authorList>
            <person name="Wen Y."/>
            <person name="Zhang W."/>
            <person name="Liu X.G."/>
        </authorList>
    </citation>
    <scope>NUCLEOTIDE SEQUENCE</scope>
    <source>
        <strain evidence="2">ST13-2-2</strain>
    </source>
</reference>
<feature type="region of interest" description="Disordered" evidence="1">
    <location>
        <begin position="1"/>
        <end position="37"/>
    </location>
</feature>
<evidence type="ECO:0000256" key="1">
    <source>
        <dbReference type="SAM" id="MobiDB-lite"/>
    </source>
</evidence>
<sequence length="47" mass="5454">MREILERKQYGRRSGMGFDSTPLLNGHQMSTVDPNDGLQMLRNRVTF</sequence>
<keyword evidence="3" id="KW-1185">Reference proteome</keyword>
<evidence type="ECO:0000313" key="2">
    <source>
        <dbReference type="EMBL" id="UQA91257.1"/>
    </source>
</evidence>
<dbReference type="EMBL" id="CP086322">
    <property type="protein sequence ID" value="UQA91257.1"/>
    <property type="molecule type" value="Genomic_DNA"/>
</dbReference>
<name>A0ABY4M0I1_9ACTN</name>